<dbReference type="InterPro" id="IPR008391">
    <property type="entry name" value="AXE1_dom"/>
</dbReference>
<gene>
    <name evidence="2" type="ORF">GCM10009750_06970</name>
</gene>
<dbReference type="PANTHER" id="PTHR40111">
    <property type="entry name" value="CEPHALOSPORIN-C DEACETYLASE"/>
    <property type="match status" value="1"/>
</dbReference>
<dbReference type="Proteomes" id="UP001501746">
    <property type="component" value="Unassembled WGS sequence"/>
</dbReference>
<dbReference type="Gene3D" id="3.40.50.1820">
    <property type="entry name" value="alpha/beta hydrolase"/>
    <property type="match status" value="1"/>
</dbReference>
<feature type="domain" description="Acetyl xylan esterase" evidence="1">
    <location>
        <begin position="1"/>
        <end position="291"/>
    </location>
</feature>
<proteinExistence type="predicted"/>
<name>A0ABN2MJC3_9MICO</name>
<sequence length="349" mass="37025">MPRFDLAPTDLRTYRPDVAEPADFDEFWRSTIAESRALAQAPTLTRIDAGLATVEVYDVRFSGFGGDPIGGWFIVPVGASGALPTVVEFNGYNGGRGLPHERLAWASAGYAHFFMDTRGQGSGWGTGGVTADPHGTGPSVAGFMTRGIEDPATYFYRRVYTDAVLAVDAVRSLPQVDADRVSVCGSSQGGGIAIAAAGLSDGLVGAMPDVPFLCHFERAVGLTDRDPYQEVVRYLSVHRDAAGRVFETLAYFDGVNFAARASAPALFSVALMDPVCPPSTVYAARNRWASAARAETGADARATGAEAEIVEYAFNEHEGGAGAHWPRQAAWLAQRLAGTSRWAPAQAAD</sequence>
<accession>A0ABN2MJC3</accession>
<evidence type="ECO:0000313" key="3">
    <source>
        <dbReference type="Proteomes" id="UP001501746"/>
    </source>
</evidence>
<evidence type="ECO:0000313" key="2">
    <source>
        <dbReference type="EMBL" id="GAA1826229.1"/>
    </source>
</evidence>
<evidence type="ECO:0000259" key="1">
    <source>
        <dbReference type="Pfam" id="PF05448"/>
    </source>
</evidence>
<dbReference type="InterPro" id="IPR029058">
    <property type="entry name" value="AB_hydrolase_fold"/>
</dbReference>
<keyword evidence="3" id="KW-1185">Reference proteome</keyword>
<organism evidence="2 3">
    <name type="scientific">Agromyces salentinus</name>
    <dbReference type="NCBI Taxonomy" id="269421"/>
    <lineage>
        <taxon>Bacteria</taxon>
        <taxon>Bacillati</taxon>
        <taxon>Actinomycetota</taxon>
        <taxon>Actinomycetes</taxon>
        <taxon>Micrococcales</taxon>
        <taxon>Microbacteriaceae</taxon>
        <taxon>Agromyces</taxon>
    </lineage>
</organism>
<dbReference type="EMBL" id="BAAANK010000002">
    <property type="protein sequence ID" value="GAA1826229.1"/>
    <property type="molecule type" value="Genomic_DNA"/>
</dbReference>
<dbReference type="SUPFAM" id="SSF53474">
    <property type="entry name" value="alpha/beta-Hydrolases"/>
    <property type="match status" value="1"/>
</dbReference>
<dbReference type="Pfam" id="PF05448">
    <property type="entry name" value="AXE1"/>
    <property type="match status" value="1"/>
</dbReference>
<dbReference type="PANTHER" id="PTHR40111:SF1">
    <property type="entry name" value="CEPHALOSPORIN-C DEACETYLASE"/>
    <property type="match status" value="1"/>
</dbReference>
<reference evidence="2 3" key="1">
    <citation type="journal article" date="2019" name="Int. J. Syst. Evol. Microbiol.">
        <title>The Global Catalogue of Microorganisms (GCM) 10K type strain sequencing project: providing services to taxonomists for standard genome sequencing and annotation.</title>
        <authorList>
            <consortium name="The Broad Institute Genomics Platform"/>
            <consortium name="The Broad Institute Genome Sequencing Center for Infectious Disease"/>
            <person name="Wu L."/>
            <person name="Ma J."/>
        </authorList>
    </citation>
    <scope>NUCLEOTIDE SEQUENCE [LARGE SCALE GENOMIC DNA]</scope>
    <source>
        <strain evidence="2 3">JCM 14323</strain>
    </source>
</reference>
<protein>
    <submittedName>
        <fullName evidence="2">Acetylxylan esterase</fullName>
    </submittedName>
</protein>
<comment type="caution">
    <text evidence="2">The sequence shown here is derived from an EMBL/GenBank/DDBJ whole genome shotgun (WGS) entry which is preliminary data.</text>
</comment>
<dbReference type="RefSeq" id="WP_157427996.1">
    <property type="nucleotide sequence ID" value="NZ_BAAANK010000002.1"/>
</dbReference>
<dbReference type="InterPro" id="IPR039069">
    <property type="entry name" value="CE7"/>
</dbReference>